<feature type="non-terminal residue" evidence="1">
    <location>
        <position position="66"/>
    </location>
</feature>
<comment type="caution">
    <text evidence="1">The sequence shown here is derived from an EMBL/GenBank/DDBJ whole genome shotgun (WGS) entry which is preliminary data.</text>
</comment>
<sequence length="66" mass="7761">MVRGAHYLEGVDTKMDAPLAQVRRRMTEGVDMKIWHVPLMAQEMRRFTTDKVSTRKMDAFFFSMAH</sequence>
<protein>
    <submittedName>
        <fullName evidence="1">Uncharacterized protein</fullName>
    </submittedName>
</protein>
<name>A0AA38FRQ0_TAXCH</name>
<dbReference type="Proteomes" id="UP000824469">
    <property type="component" value="Unassembled WGS sequence"/>
</dbReference>
<evidence type="ECO:0000313" key="2">
    <source>
        <dbReference type="Proteomes" id="UP000824469"/>
    </source>
</evidence>
<dbReference type="AlphaFoldDB" id="A0AA38FRQ0"/>
<reference evidence="1 2" key="1">
    <citation type="journal article" date="2021" name="Nat. Plants">
        <title>The Taxus genome provides insights into paclitaxel biosynthesis.</title>
        <authorList>
            <person name="Xiong X."/>
            <person name="Gou J."/>
            <person name="Liao Q."/>
            <person name="Li Y."/>
            <person name="Zhou Q."/>
            <person name="Bi G."/>
            <person name="Li C."/>
            <person name="Du R."/>
            <person name="Wang X."/>
            <person name="Sun T."/>
            <person name="Guo L."/>
            <person name="Liang H."/>
            <person name="Lu P."/>
            <person name="Wu Y."/>
            <person name="Zhang Z."/>
            <person name="Ro D.K."/>
            <person name="Shang Y."/>
            <person name="Huang S."/>
            <person name="Yan J."/>
        </authorList>
    </citation>
    <scope>NUCLEOTIDE SEQUENCE [LARGE SCALE GENOMIC DNA]</scope>
    <source>
        <strain evidence="1">Ta-2019</strain>
    </source>
</reference>
<evidence type="ECO:0000313" key="1">
    <source>
        <dbReference type="EMBL" id="KAH9309057.1"/>
    </source>
</evidence>
<accession>A0AA38FRQ0</accession>
<keyword evidence="2" id="KW-1185">Reference proteome</keyword>
<gene>
    <name evidence="1" type="ORF">KI387_036968</name>
</gene>
<organism evidence="1 2">
    <name type="scientific">Taxus chinensis</name>
    <name type="common">Chinese yew</name>
    <name type="synonym">Taxus wallichiana var. chinensis</name>
    <dbReference type="NCBI Taxonomy" id="29808"/>
    <lineage>
        <taxon>Eukaryota</taxon>
        <taxon>Viridiplantae</taxon>
        <taxon>Streptophyta</taxon>
        <taxon>Embryophyta</taxon>
        <taxon>Tracheophyta</taxon>
        <taxon>Spermatophyta</taxon>
        <taxon>Pinopsida</taxon>
        <taxon>Pinidae</taxon>
        <taxon>Conifers II</taxon>
        <taxon>Cupressales</taxon>
        <taxon>Taxaceae</taxon>
        <taxon>Taxus</taxon>
    </lineage>
</organism>
<dbReference type="EMBL" id="JAHRHJ020000007">
    <property type="protein sequence ID" value="KAH9309057.1"/>
    <property type="molecule type" value="Genomic_DNA"/>
</dbReference>
<proteinExistence type="predicted"/>